<dbReference type="CDD" id="cd00371">
    <property type="entry name" value="HMA"/>
    <property type="match status" value="1"/>
</dbReference>
<evidence type="ECO:0000313" key="9">
    <source>
        <dbReference type="EMBL" id="GMM38015.1"/>
    </source>
</evidence>
<dbReference type="PROSITE" id="PS50846">
    <property type="entry name" value="HMA_2"/>
    <property type="match status" value="1"/>
</dbReference>
<dbReference type="PANTHER" id="PTHR46365">
    <property type="entry name" value="COPPER TRANSPORT PROTEIN ATOX1"/>
    <property type="match status" value="1"/>
</dbReference>
<dbReference type="InterPro" id="IPR036163">
    <property type="entry name" value="HMA_dom_sf"/>
</dbReference>
<keyword evidence="6" id="KW-0143">Chaperone</keyword>
<dbReference type="GO" id="GO:0006825">
    <property type="term" value="P:copper ion transport"/>
    <property type="evidence" value="ECO:0007669"/>
    <property type="project" value="UniProtKB-KW"/>
</dbReference>
<comment type="similarity">
    <text evidence="7">Belongs to the ATX1 family.</text>
</comment>
<dbReference type="PROSITE" id="PS01047">
    <property type="entry name" value="HMA_1"/>
    <property type="match status" value="1"/>
</dbReference>
<name>A0AAV5QUZ7_9ASCO</name>
<organism evidence="9 10">
    <name type="scientific">Saccharomycopsis crataegensis</name>
    <dbReference type="NCBI Taxonomy" id="43959"/>
    <lineage>
        <taxon>Eukaryota</taxon>
        <taxon>Fungi</taxon>
        <taxon>Dikarya</taxon>
        <taxon>Ascomycota</taxon>
        <taxon>Saccharomycotina</taxon>
        <taxon>Saccharomycetes</taxon>
        <taxon>Saccharomycopsidaceae</taxon>
        <taxon>Saccharomycopsis</taxon>
    </lineage>
</organism>
<dbReference type="GO" id="GO:0046872">
    <property type="term" value="F:metal ion binding"/>
    <property type="evidence" value="ECO:0007669"/>
    <property type="project" value="UniProtKB-KW"/>
</dbReference>
<evidence type="ECO:0000256" key="6">
    <source>
        <dbReference type="ARBA" id="ARBA00023186"/>
    </source>
</evidence>
<evidence type="ECO:0000256" key="5">
    <source>
        <dbReference type="ARBA" id="ARBA00023065"/>
    </source>
</evidence>
<evidence type="ECO:0000256" key="2">
    <source>
        <dbReference type="ARBA" id="ARBA00022723"/>
    </source>
</evidence>
<dbReference type="InterPro" id="IPR051881">
    <property type="entry name" value="Copper_transport_ATOX1-like"/>
</dbReference>
<protein>
    <submittedName>
        <fullName evidence="9">Copper metallochaperone</fullName>
    </submittedName>
</protein>
<feature type="domain" description="HMA" evidence="8">
    <location>
        <begin position="3"/>
        <end position="68"/>
    </location>
</feature>
<accession>A0AAV5QUZ7</accession>
<dbReference type="SUPFAM" id="SSF55008">
    <property type="entry name" value="HMA, heavy metal-associated domain"/>
    <property type="match status" value="1"/>
</dbReference>
<dbReference type="PANTHER" id="PTHR46365:SF1">
    <property type="entry name" value="COPPER TRANSPORT PROTEIN ATOX1"/>
    <property type="match status" value="1"/>
</dbReference>
<keyword evidence="5" id="KW-0406">Ion transport</keyword>
<gene>
    <name evidence="9" type="ORF">DASC09_053400</name>
</gene>
<dbReference type="InterPro" id="IPR017969">
    <property type="entry name" value="Heavy-metal-associated_CS"/>
</dbReference>
<dbReference type="FunFam" id="3.30.70.100:FF:000008">
    <property type="entry name" value="Copper transport protein ATOX1"/>
    <property type="match status" value="1"/>
</dbReference>
<comment type="caution">
    <text evidence="9">The sequence shown here is derived from an EMBL/GenBank/DDBJ whole genome shotgun (WGS) entry which is preliminary data.</text>
</comment>
<reference evidence="9 10" key="1">
    <citation type="journal article" date="2023" name="Elife">
        <title>Identification of key yeast species and microbe-microbe interactions impacting larval growth of Drosophila in the wild.</title>
        <authorList>
            <person name="Mure A."/>
            <person name="Sugiura Y."/>
            <person name="Maeda R."/>
            <person name="Honda K."/>
            <person name="Sakurai N."/>
            <person name="Takahashi Y."/>
            <person name="Watada M."/>
            <person name="Katoh T."/>
            <person name="Gotoh A."/>
            <person name="Gotoh Y."/>
            <person name="Taniguchi I."/>
            <person name="Nakamura K."/>
            <person name="Hayashi T."/>
            <person name="Katayama T."/>
            <person name="Uemura T."/>
            <person name="Hattori Y."/>
        </authorList>
    </citation>
    <scope>NUCLEOTIDE SEQUENCE [LARGE SCALE GENOMIC DNA]</scope>
    <source>
        <strain evidence="9 10">SC-9</strain>
    </source>
</reference>
<evidence type="ECO:0000256" key="3">
    <source>
        <dbReference type="ARBA" id="ARBA00022796"/>
    </source>
</evidence>
<dbReference type="GO" id="GO:0005829">
    <property type="term" value="C:cytosol"/>
    <property type="evidence" value="ECO:0007669"/>
    <property type="project" value="TreeGrafter"/>
</dbReference>
<proteinExistence type="inferred from homology"/>
<dbReference type="Pfam" id="PF00403">
    <property type="entry name" value="HMA"/>
    <property type="match status" value="1"/>
</dbReference>
<dbReference type="AlphaFoldDB" id="A0AAV5QUZ7"/>
<evidence type="ECO:0000313" key="10">
    <source>
        <dbReference type="Proteomes" id="UP001360560"/>
    </source>
</evidence>
<evidence type="ECO:0000256" key="1">
    <source>
        <dbReference type="ARBA" id="ARBA00022448"/>
    </source>
</evidence>
<dbReference type="RefSeq" id="XP_064855011.1">
    <property type="nucleotide sequence ID" value="XM_064998939.1"/>
</dbReference>
<keyword evidence="4" id="KW-0186">Copper</keyword>
<dbReference type="Gene3D" id="3.30.70.100">
    <property type="match status" value="1"/>
</dbReference>
<dbReference type="InterPro" id="IPR006121">
    <property type="entry name" value="HMA_dom"/>
</dbReference>
<evidence type="ECO:0000259" key="8">
    <source>
        <dbReference type="PROSITE" id="PS50846"/>
    </source>
</evidence>
<evidence type="ECO:0000256" key="7">
    <source>
        <dbReference type="ARBA" id="ARBA00038171"/>
    </source>
</evidence>
<keyword evidence="1" id="KW-0813">Transport</keyword>
<keyword evidence="10" id="KW-1185">Reference proteome</keyword>
<dbReference type="GO" id="GO:0016531">
    <property type="term" value="F:copper chaperone activity"/>
    <property type="evidence" value="ECO:0007669"/>
    <property type="project" value="TreeGrafter"/>
</dbReference>
<keyword evidence="3" id="KW-0187">Copper transport</keyword>
<keyword evidence="2" id="KW-0479">Metal-binding</keyword>
<evidence type="ECO:0000256" key="4">
    <source>
        <dbReference type="ARBA" id="ARBA00023008"/>
    </source>
</evidence>
<dbReference type="GeneID" id="90075990"/>
<sequence length="74" mass="7805">MSDHQYQFNVKMSCGGCSGAVTKALNRLEGVKGVNADLKTQLVDVTTAREVSYDSVLAAIKKTGKEVVSGKTVA</sequence>
<dbReference type="Proteomes" id="UP001360560">
    <property type="component" value="Unassembled WGS sequence"/>
</dbReference>
<dbReference type="EMBL" id="BTFZ01000013">
    <property type="protein sequence ID" value="GMM38015.1"/>
    <property type="molecule type" value="Genomic_DNA"/>
</dbReference>